<proteinExistence type="predicted"/>
<evidence type="ECO:0000313" key="2">
    <source>
        <dbReference type="Proteomes" id="UP000241771"/>
    </source>
</evidence>
<dbReference type="InterPro" id="IPR043129">
    <property type="entry name" value="ATPase_NBD"/>
</dbReference>
<dbReference type="AlphaFoldDB" id="A0A2T3P100"/>
<dbReference type="InterPro" id="IPR000600">
    <property type="entry name" value="ROK"/>
</dbReference>
<gene>
    <name evidence="1" type="ORF">C9I98_02750</name>
</gene>
<dbReference type="PANTHER" id="PTHR18964">
    <property type="entry name" value="ROK (REPRESSOR, ORF, KINASE) FAMILY"/>
    <property type="match status" value="1"/>
</dbReference>
<name>A0A2T3P100_9GAMM</name>
<dbReference type="SUPFAM" id="SSF53067">
    <property type="entry name" value="Actin-like ATPase domain"/>
    <property type="match status" value="1"/>
</dbReference>
<comment type="caution">
    <text evidence="1">The sequence shown here is derived from an EMBL/GenBank/DDBJ whole genome shotgun (WGS) entry which is preliminary data.</text>
</comment>
<protein>
    <submittedName>
        <fullName evidence="1">ROK family protein</fullName>
    </submittedName>
</protein>
<dbReference type="OrthoDB" id="9810372at2"/>
<reference evidence="1 2" key="1">
    <citation type="submission" date="2018-01" db="EMBL/GenBank/DDBJ databases">
        <title>Whole genome sequencing of Histamine producing bacteria.</title>
        <authorList>
            <person name="Butler K."/>
        </authorList>
    </citation>
    <scope>NUCLEOTIDE SEQUENCE [LARGE SCALE GENOMIC DNA]</scope>
    <source>
        <strain evidence="1 2">DSM 100436</strain>
    </source>
</reference>
<organism evidence="1 2">
    <name type="scientific">Photobacterium sanctipauli</name>
    <dbReference type="NCBI Taxonomy" id="1342794"/>
    <lineage>
        <taxon>Bacteria</taxon>
        <taxon>Pseudomonadati</taxon>
        <taxon>Pseudomonadota</taxon>
        <taxon>Gammaproteobacteria</taxon>
        <taxon>Vibrionales</taxon>
        <taxon>Vibrionaceae</taxon>
        <taxon>Photobacterium</taxon>
    </lineage>
</organism>
<keyword evidence="2" id="KW-1185">Reference proteome</keyword>
<dbReference type="PANTHER" id="PTHR18964:SF170">
    <property type="entry name" value="SUGAR KINASE"/>
    <property type="match status" value="1"/>
</dbReference>
<evidence type="ECO:0000313" key="1">
    <source>
        <dbReference type="EMBL" id="PSW22201.1"/>
    </source>
</evidence>
<dbReference type="CDD" id="cd24152">
    <property type="entry name" value="ASKHA_NBD_ROK-like"/>
    <property type="match status" value="1"/>
</dbReference>
<dbReference type="Gene3D" id="3.30.420.40">
    <property type="match status" value="2"/>
</dbReference>
<accession>A0A2T3P100</accession>
<sequence length="305" mass="33375">MRTQHYLVLDIGGTAVKYAVMDDSAAILLKGAFPSPKSQLDDFWAALDQVVEPTRQKFNITAIAISTCGAVDCETGVIHGASALPYIHGPNFKQLIQARYQLPSELENDACCAALAELWKGAAQQTQDCCLAVIGSGIGGAIVQNRSIHHGHQRHGGEFGYMIAGHDHDLPLTFSDLASTRGLVEAAAKALNEPVETLNGKVVFERNEQGESRLTTVIDNWYRMLAIGLFNIQYCIDPEKIILGGAISARPELLIKLNQHIDELMRKMPFAKIRPQLAVCQAGNDANLIGALYHYLNRQSQHLSF</sequence>
<dbReference type="Proteomes" id="UP000241771">
    <property type="component" value="Unassembled WGS sequence"/>
</dbReference>
<dbReference type="RefSeq" id="WP_036820465.1">
    <property type="nucleotide sequence ID" value="NZ_JGVO01000278.1"/>
</dbReference>
<dbReference type="EMBL" id="PYMA01000001">
    <property type="protein sequence ID" value="PSW22201.1"/>
    <property type="molecule type" value="Genomic_DNA"/>
</dbReference>
<dbReference type="Pfam" id="PF00480">
    <property type="entry name" value="ROK"/>
    <property type="match status" value="1"/>
</dbReference>